<dbReference type="Gene3D" id="2.20.140.10">
    <property type="entry name" value="WGR domain"/>
    <property type="match status" value="1"/>
</dbReference>
<keyword evidence="10" id="KW-1133">Transmembrane helix</keyword>
<keyword evidence="4" id="KW-0808">Transferase</keyword>
<dbReference type="GO" id="GO:1990404">
    <property type="term" value="F:NAD+-protein mono-ADP-ribosyltransferase activity"/>
    <property type="evidence" value="ECO:0007669"/>
    <property type="project" value="TreeGrafter"/>
</dbReference>
<accession>A0A0R3VZV0</accession>
<dbReference type="GO" id="GO:0005730">
    <property type="term" value="C:nucleolus"/>
    <property type="evidence" value="ECO:0007669"/>
    <property type="project" value="TreeGrafter"/>
</dbReference>
<dbReference type="PROSITE" id="PS51060">
    <property type="entry name" value="PARP_ALPHA_HD"/>
    <property type="match status" value="1"/>
</dbReference>
<dbReference type="Pfam" id="PF02877">
    <property type="entry name" value="PARP_reg"/>
    <property type="match status" value="1"/>
</dbReference>
<dbReference type="Proteomes" id="UP000282613">
    <property type="component" value="Unassembled WGS sequence"/>
</dbReference>
<dbReference type="OrthoDB" id="429950at2759"/>
<keyword evidence="14" id="KW-1185">Reference proteome</keyword>
<evidence type="ECO:0000256" key="7">
    <source>
        <dbReference type="ARBA" id="ARBA00023242"/>
    </source>
</evidence>
<dbReference type="GO" id="GO:0070212">
    <property type="term" value="P:protein poly-ADP-ribosylation"/>
    <property type="evidence" value="ECO:0007669"/>
    <property type="project" value="TreeGrafter"/>
</dbReference>
<protein>
    <recommendedName>
        <fullName evidence="2">NAD(+) ADP-ribosyltransferase</fullName>
        <ecNumber evidence="2">2.4.2.30</ecNumber>
    </recommendedName>
</protein>
<keyword evidence="5" id="KW-0548">Nucleotidyltransferase</keyword>
<dbReference type="InterPro" id="IPR008893">
    <property type="entry name" value="WGR_domain"/>
</dbReference>
<evidence type="ECO:0000256" key="4">
    <source>
        <dbReference type="ARBA" id="ARBA00022679"/>
    </source>
</evidence>
<dbReference type="SMART" id="SM00773">
    <property type="entry name" value="WGR"/>
    <property type="match status" value="1"/>
</dbReference>
<dbReference type="InterPro" id="IPR050800">
    <property type="entry name" value="ARTD/PARP"/>
</dbReference>
<dbReference type="Pfam" id="PF05406">
    <property type="entry name" value="WGR"/>
    <property type="match status" value="1"/>
</dbReference>
<evidence type="ECO:0000256" key="1">
    <source>
        <dbReference type="ARBA" id="ARBA00004123"/>
    </source>
</evidence>
<dbReference type="PANTHER" id="PTHR10459:SF60">
    <property type="entry name" value="POLY [ADP-RIBOSE] POLYMERASE 2"/>
    <property type="match status" value="1"/>
</dbReference>
<dbReference type="CDD" id="cd08003">
    <property type="entry name" value="WGR_PARP2_like"/>
    <property type="match status" value="1"/>
</dbReference>
<comment type="catalytic activity">
    <reaction evidence="9">
        <text>NAD(+) + (ADP-D-ribosyl)n-acceptor = nicotinamide + (ADP-D-ribosyl)n+1-acceptor + H(+).</text>
        <dbReference type="EC" id="2.4.2.30"/>
    </reaction>
</comment>
<dbReference type="EC" id="2.4.2.30" evidence="2"/>
<reference evidence="15" key="1">
    <citation type="submission" date="2017-02" db="UniProtKB">
        <authorList>
            <consortium name="WormBaseParasite"/>
        </authorList>
    </citation>
    <scope>IDENTIFICATION</scope>
</reference>
<name>A0A0R3VZV0_TAEAS</name>
<dbReference type="AlphaFoldDB" id="A0A0R3VZV0"/>
<evidence type="ECO:0000259" key="12">
    <source>
        <dbReference type="PROSITE" id="PS51977"/>
    </source>
</evidence>
<dbReference type="InterPro" id="IPR036616">
    <property type="entry name" value="Poly(ADP-ribose)pol_reg_dom_sf"/>
</dbReference>
<keyword evidence="3" id="KW-0328">Glycosyltransferase</keyword>
<comment type="similarity">
    <text evidence="8">Belongs to the ARTD/PARP family.</text>
</comment>
<keyword evidence="10" id="KW-0812">Transmembrane</keyword>
<dbReference type="InterPro" id="IPR036930">
    <property type="entry name" value="WGR_dom_sf"/>
</dbReference>
<dbReference type="SUPFAM" id="SSF142921">
    <property type="entry name" value="WGR domain-like"/>
    <property type="match status" value="1"/>
</dbReference>
<organism evidence="15">
    <name type="scientific">Taenia asiatica</name>
    <name type="common">Asian tapeworm</name>
    <dbReference type="NCBI Taxonomy" id="60517"/>
    <lineage>
        <taxon>Eukaryota</taxon>
        <taxon>Metazoa</taxon>
        <taxon>Spiralia</taxon>
        <taxon>Lophotrochozoa</taxon>
        <taxon>Platyhelminthes</taxon>
        <taxon>Cestoda</taxon>
        <taxon>Eucestoda</taxon>
        <taxon>Cyclophyllidea</taxon>
        <taxon>Taeniidae</taxon>
        <taxon>Taenia</taxon>
    </lineage>
</organism>
<gene>
    <name evidence="13" type="ORF">TASK_LOCUS2945</name>
</gene>
<keyword evidence="10" id="KW-0472">Membrane</keyword>
<keyword evidence="6" id="KW-0520">NAD</keyword>
<evidence type="ECO:0000256" key="9">
    <source>
        <dbReference type="ARBA" id="ARBA00033987"/>
    </source>
</evidence>
<dbReference type="PROSITE" id="PS51977">
    <property type="entry name" value="WGR"/>
    <property type="match status" value="1"/>
</dbReference>
<feature type="domain" description="WGR" evidence="12">
    <location>
        <begin position="5"/>
        <end position="101"/>
    </location>
</feature>
<comment type="subcellular location">
    <subcellularLocation>
        <location evidence="1">Nucleus</location>
    </subcellularLocation>
</comment>
<evidence type="ECO:0000259" key="11">
    <source>
        <dbReference type="PROSITE" id="PS51060"/>
    </source>
</evidence>
<feature type="transmembrane region" description="Helical" evidence="10">
    <location>
        <begin position="129"/>
        <end position="148"/>
    </location>
</feature>
<evidence type="ECO:0000256" key="3">
    <source>
        <dbReference type="ARBA" id="ARBA00022676"/>
    </source>
</evidence>
<dbReference type="FunFam" id="2.20.140.10:FF:000001">
    <property type="entry name" value="Poly [ADP-ribose] polymerase"/>
    <property type="match status" value="1"/>
</dbReference>
<dbReference type="STRING" id="60517.A0A0R3VZV0"/>
<evidence type="ECO:0000256" key="2">
    <source>
        <dbReference type="ARBA" id="ARBA00012020"/>
    </source>
</evidence>
<evidence type="ECO:0000256" key="8">
    <source>
        <dbReference type="ARBA" id="ARBA00024347"/>
    </source>
</evidence>
<dbReference type="GO" id="GO:0006302">
    <property type="term" value="P:double-strand break repair"/>
    <property type="evidence" value="ECO:0007669"/>
    <property type="project" value="TreeGrafter"/>
</dbReference>
<dbReference type="GO" id="GO:0003950">
    <property type="term" value="F:NAD+ poly-ADP-ribosyltransferase activity"/>
    <property type="evidence" value="ECO:0007669"/>
    <property type="project" value="UniProtKB-EC"/>
</dbReference>
<proteinExistence type="inferred from homology"/>
<reference evidence="13 14" key="2">
    <citation type="submission" date="2018-11" db="EMBL/GenBank/DDBJ databases">
        <authorList>
            <consortium name="Pathogen Informatics"/>
        </authorList>
    </citation>
    <scope>NUCLEOTIDE SEQUENCE [LARGE SCALE GENOMIC DNA]</scope>
</reference>
<keyword evidence="7" id="KW-0539">Nucleus</keyword>
<dbReference type="SUPFAM" id="SSF47587">
    <property type="entry name" value="Domain of poly(ADP-ribose) polymerase"/>
    <property type="match status" value="1"/>
</dbReference>
<evidence type="ECO:0000313" key="14">
    <source>
        <dbReference type="Proteomes" id="UP000282613"/>
    </source>
</evidence>
<dbReference type="EMBL" id="UYRS01004241">
    <property type="protein sequence ID" value="VDK26677.1"/>
    <property type="molecule type" value="Genomic_DNA"/>
</dbReference>
<evidence type="ECO:0000313" key="15">
    <source>
        <dbReference type="WBParaSite" id="TASK_0000294401-mRNA-1"/>
    </source>
</evidence>
<sequence>MKVNTAHVLQEEDEVFNFMLNQTNLQHNNNKYYLGQVLEDDAGGGYAVWFRWGRVGKTAQTSLEPCGSKVQAITLFEKKFRMKTGNEWQNRANFAKVSGLYDLIEQDFGVRLGGPDAALSVRQQRMLCSIWSCNVSVFVALALVLLISDVKAMEHQMREMNYDARRAPLGKLTPGQIKAGYEALKAVSDCIEELERCTASTATSGKGKRRAAKSAASKGSSEAELRERLLQACNTFYTRIPHDFG</sequence>
<dbReference type="GO" id="GO:0016779">
    <property type="term" value="F:nucleotidyltransferase activity"/>
    <property type="evidence" value="ECO:0007669"/>
    <property type="project" value="UniProtKB-KW"/>
</dbReference>
<evidence type="ECO:0000313" key="13">
    <source>
        <dbReference type="EMBL" id="VDK26677.1"/>
    </source>
</evidence>
<evidence type="ECO:0000256" key="5">
    <source>
        <dbReference type="ARBA" id="ARBA00022695"/>
    </source>
</evidence>
<dbReference type="PANTHER" id="PTHR10459">
    <property type="entry name" value="DNA LIGASE"/>
    <property type="match status" value="1"/>
</dbReference>
<dbReference type="WBParaSite" id="TASK_0000294401-mRNA-1">
    <property type="protein sequence ID" value="TASK_0000294401-mRNA-1"/>
    <property type="gene ID" value="TASK_0000294401"/>
</dbReference>
<feature type="domain" description="PARP alpha-helical" evidence="11">
    <location>
        <begin position="133"/>
        <end position="245"/>
    </location>
</feature>
<evidence type="ECO:0000256" key="10">
    <source>
        <dbReference type="SAM" id="Phobius"/>
    </source>
</evidence>
<evidence type="ECO:0000256" key="6">
    <source>
        <dbReference type="ARBA" id="ARBA00023027"/>
    </source>
</evidence>
<dbReference type="InterPro" id="IPR004102">
    <property type="entry name" value="Poly(ADP-ribose)pol_reg_dom"/>
</dbReference>
<dbReference type="Gene3D" id="1.20.142.10">
    <property type="entry name" value="Poly(ADP-ribose) polymerase, regulatory domain"/>
    <property type="match status" value="1"/>
</dbReference>